<keyword evidence="7" id="KW-0624">Polysaccharide degradation</keyword>
<dbReference type="GO" id="GO:0008843">
    <property type="term" value="F:endochitinase activity"/>
    <property type="evidence" value="ECO:0007669"/>
    <property type="project" value="UniProtKB-EC"/>
</dbReference>
<name>A0A6G1JSJ9_9PLEO</name>
<dbReference type="AlphaFoldDB" id="A0A6G1JSJ9"/>
<dbReference type="InterPro" id="IPR050542">
    <property type="entry name" value="Glycosyl_Hydrlase18_Chitinase"/>
</dbReference>
<accession>A0A6G1JSJ9</accession>
<evidence type="ECO:0000256" key="1">
    <source>
        <dbReference type="ARBA" id="ARBA00000822"/>
    </source>
</evidence>
<keyword evidence="3 8" id="KW-0378">Hydrolase</keyword>
<dbReference type="SUPFAM" id="SSF51445">
    <property type="entry name" value="(Trans)glycosidases"/>
    <property type="match status" value="1"/>
</dbReference>
<feature type="chain" id="PRO_5026192553" description="chitinase" evidence="10">
    <location>
        <begin position="19"/>
        <end position="332"/>
    </location>
</feature>
<dbReference type="GO" id="GO:0005576">
    <property type="term" value="C:extracellular region"/>
    <property type="evidence" value="ECO:0007669"/>
    <property type="project" value="TreeGrafter"/>
</dbReference>
<dbReference type="PROSITE" id="PS01095">
    <property type="entry name" value="GH18_1"/>
    <property type="match status" value="1"/>
</dbReference>
<dbReference type="PANTHER" id="PTHR45708">
    <property type="entry name" value="ENDOCHITINASE"/>
    <property type="match status" value="1"/>
</dbReference>
<organism evidence="12 13">
    <name type="scientific">Pleomassaria siparia CBS 279.74</name>
    <dbReference type="NCBI Taxonomy" id="1314801"/>
    <lineage>
        <taxon>Eukaryota</taxon>
        <taxon>Fungi</taxon>
        <taxon>Dikarya</taxon>
        <taxon>Ascomycota</taxon>
        <taxon>Pezizomycotina</taxon>
        <taxon>Dothideomycetes</taxon>
        <taxon>Pleosporomycetidae</taxon>
        <taxon>Pleosporales</taxon>
        <taxon>Pleomassariaceae</taxon>
        <taxon>Pleomassaria</taxon>
    </lineage>
</organism>
<keyword evidence="5" id="KW-0119">Carbohydrate metabolism</keyword>
<evidence type="ECO:0000256" key="10">
    <source>
        <dbReference type="SAM" id="SignalP"/>
    </source>
</evidence>
<dbReference type="GO" id="GO:0006032">
    <property type="term" value="P:chitin catabolic process"/>
    <property type="evidence" value="ECO:0007669"/>
    <property type="project" value="UniProtKB-KW"/>
</dbReference>
<dbReference type="GO" id="GO:0000272">
    <property type="term" value="P:polysaccharide catabolic process"/>
    <property type="evidence" value="ECO:0007669"/>
    <property type="project" value="UniProtKB-KW"/>
</dbReference>
<keyword evidence="4" id="KW-0146">Chitin degradation</keyword>
<keyword evidence="10" id="KW-0732">Signal</keyword>
<evidence type="ECO:0000256" key="8">
    <source>
        <dbReference type="RuleBase" id="RU000489"/>
    </source>
</evidence>
<comment type="similarity">
    <text evidence="9">Belongs to the glycosyl hydrolase 18 family.</text>
</comment>
<dbReference type="EMBL" id="MU005787">
    <property type="protein sequence ID" value="KAF2703528.1"/>
    <property type="molecule type" value="Genomic_DNA"/>
</dbReference>
<dbReference type="Gene3D" id="3.20.20.80">
    <property type="entry name" value="Glycosidases"/>
    <property type="match status" value="1"/>
</dbReference>
<dbReference type="InterPro" id="IPR001579">
    <property type="entry name" value="Glyco_hydro_18_chit_AS"/>
</dbReference>
<evidence type="ECO:0000256" key="9">
    <source>
        <dbReference type="RuleBase" id="RU004453"/>
    </source>
</evidence>
<dbReference type="Proteomes" id="UP000799428">
    <property type="component" value="Unassembled WGS sequence"/>
</dbReference>
<dbReference type="PROSITE" id="PS51910">
    <property type="entry name" value="GH18_2"/>
    <property type="match status" value="1"/>
</dbReference>
<evidence type="ECO:0000256" key="6">
    <source>
        <dbReference type="ARBA" id="ARBA00023295"/>
    </source>
</evidence>
<dbReference type="EC" id="3.2.1.14" evidence="2"/>
<evidence type="ECO:0000256" key="2">
    <source>
        <dbReference type="ARBA" id="ARBA00012729"/>
    </source>
</evidence>
<evidence type="ECO:0000256" key="3">
    <source>
        <dbReference type="ARBA" id="ARBA00022801"/>
    </source>
</evidence>
<keyword evidence="6 8" id="KW-0326">Glycosidase</keyword>
<dbReference type="Pfam" id="PF00704">
    <property type="entry name" value="Glyco_hydro_18"/>
    <property type="match status" value="1"/>
</dbReference>
<evidence type="ECO:0000256" key="4">
    <source>
        <dbReference type="ARBA" id="ARBA00023024"/>
    </source>
</evidence>
<keyword evidence="13" id="KW-1185">Reference proteome</keyword>
<evidence type="ECO:0000313" key="13">
    <source>
        <dbReference type="Proteomes" id="UP000799428"/>
    </source>
</evidence>
<dbReference type="OrthoDB" id="6020543at2759"/>
<sequence length="332" mass="36197">MRLNRFLTFSAIAGYGFATLNPSSNSTVAIYWGQNSAGNAEQDTTLQNRLSSYCKDSNVNIILIAFLLEFNGGVDPTLNFANQANDCLDISGTGKNTYQCSEIEEDIKTCQEQGKTVLLSFGGSGSVEAGFATKEKAVEAAKSTWALFGPVNSTLEAKRPFKSAVVDGFDFDFESKVSFLVDFTKELRALMDQAAGGQKYYLSAAPQCQIPDANLGDVLGEVSFDFVNVQFYNNDECGVSSFVPNNEQQSIFNFKEWDTWATTKSKNKAVKILLGVLAGETGGRGYVSPDLLDPIINYSSKFASFGGVMMWDASQAWNNADFIKKVKDSLTD</sequence>
<gene>
    <name evidence="12" type="ORF">K504DRAFT_392527</name>
</gene>
<dbReference type="InterPro" id="IPR001223">
    <property type="entry name" value="Glyco_hydro18_cat"/>
</dbReference>
<feature type="domain" description="GH18" evidence="11">
    <location>
        <begin position="26"/>
        <end position="332"/>
    </location>
</feature>
<feature type="signal peptide" evidence="10">
    <location>
        <begin position="1"/>
        <end position="18"/>
    </location>
</feature>
<evidence type="ECO:0000256" key="7">
    <source>
        <dbReference type="ARBA" id="ARBA00023326"/>
    </source>
</evidence>
<proteinExistence type="inferred from homology"/>
<comment type="catalytic activity">
    <reaction evidence="1">
        <text>Random endo-hydrolysis of N-acetyl-beta-D-glucosaminide (1-&gt;4)-beta-linkages in chitin and chitodextrins.</text>
        <dbReference type="EC" id="3.2.1.14"/>
    </reaction>
</comment>
<reference evidence="12" key="1">
    <citation type="journal article" date="2020" name="Stud. Mycol.">
        <title>101 Dothideomycetes genomes: a test case for predicting lifestyles and emergence of pathogens.</title>
        <authorList>
            <person name="Haridas S."/>
            <person name="Albert R."/>
            <person name="Binder M."/>
            <person name="Bloem J."/>
            <person name="Labutti K."/>
            <person name="Salamov A."/>
            <person name="Andreopoulos B."/>
            <person name="Baker S."/>
            <person name="Barry K."/>
            <person name="Bills G."/>
            <person name="Bluhm B."/>
            <person name="Cannon C."/>
            <person name="Castanera R."/>
            <person name="Culley D."/>
            <person name="Daum C."/>
            <person name="Ezra D."/>
            <person name="Gonzalez J."/>
            <person name="Henrissat B."/>
            <person name="Kuo A."/>
            <person name="Liang C."/>
            <person name="Lipzen A."/>
            <person name="Lutzoni F."/>
            <person name="Magnuson J."/>
            <person name="Mondo S."/>
            <person name="Nolan M."/>
            <person name="Ohm R."/>
            <person name="Pangilinan J."/>
            <person name="Park H.-J."/>
            <person name="Ramirez L."/>
            <person name="Alfaro M."/>
            <person name="Sun H."/>
            <person name="Tritt A."/>
            <person name="Yoshinaga Y."/>
            <person name="Zwiers L.-H."/>
            <person name="Turgeon B."/>
            <person name="Goodwin S."/>
            <person name="Spatafora J."/>
            <person name="Crous P."/>
            <person name="Grigoriev I."/>
        </authorList>
    </citation>
    <scope>NUCLEOTIDE SEQUENCE</scope>
    <source>
        <strain evidence="12">CBS 279.74</strain>
    </source>
</reference>
<dbReference type="InterPro" id="IPR017853">
    <property type="entry name" value="GH"/>
</dbReference>
<protein>
    <recommendedName>
        <fullName evidence="2">chitinase</fullName>
        <ecNumber evidence="2">3.2.1.14</ecNumber>
    </recommendedName>
</protein>
<dbReference type="PANTHER" id="PTHR45708:SF49">
    <property type="entry name" value="ENDOCHITINASE"/>
    <property type="match status" value="1"/>
</dbReference>
<evidence type="ECO:0000313" key="12">
    <source>
        <dbReference type="EMBL" id="KAF2703528.1"/>
    </source>
</evidence>
<evidence type="ECO:0000259" key="11">
    <source>
        <dbReference type="PROSITE" id="PS51910"/>
    </source>
</evidence>
<evidence type="ECO:0000256" key="5">
    <source>
        <dbReference type="ARBA" id="ARBA00023277"/>
    </source>
</evidence>